<feature type="non-terminal residue" evidence="1">
    <location>
        <position position="460"/>
    </location>
</feature>
<evidence type="ECO:0000313" key="1">
    <source>
        <dbReference type="EMBL" id="KAJ1894275.1"/>
    </source>
</evidence>
<evidence type="ECO:0000313" key="2">
    <source>
        <dbReference type="Proteomes" id="UP001150581"/>
    </source>
</evidence>
<comment type="caution">
    <text evidence="1">The sequence shown here is derived from an EMBL/GenBank/DDBJ whole genome shotgun (WGS) entry which is preliminary data.</text>
</comment>
<reference evidence="1" key="1">
    <citation type="submission" date="2022-07" db="EMBL/GenBank/DDBJ databases">
        <title>Phylogenomic reconstructions and comparative analyses of Kickxellomycotina fungi.</title>
        <authorList>
            <person name="Reynolds N.K."/>
            <person name="Stajich J.E."/>
            <person name="Barry K."/>
            <person name="Grigoriev I.V."/>
            <person name="Crous P."/>
            <person name="Smith M.E."/>
        </authorList>
    </citation>
    <scope>NUCLEOTIDE SEQUENCE</scope>
    <source>
        <strain evidence="1">Benny 63K</strain>
    </source>
</reference>
<sequence length="460" mass="53027">MLWPLLLCGSVSLLAILRLLHTYGDRKRCAWYVQLAAVTSWYLPFTIVFILPFDFSSTLYRKCEQNCDEPMGYISSEFTRQLWLVLYWFMYTLTWLVLPIMMSYVDSGAFTFRDRLRESAWSNLQFYAISGTVGLVLVGYITLTHRFAGADLVAFFMALANFWGLFLVITFMGFGLVSIPRKLWRRGDLALELSKIETHAMSYKDKAYDSALELADIVREAHLVSSRVSRNDDLRYCVDRILKYCPQPDSNAAGITSSSSNSNYGSSRPVAHNDTLASRIPAEVTESYLAALHNRVKKAVLKEERDRWRWSRAARRAFFLQDAIESRINPRRQLDSSLRPWSQWGIAKRSAAWWWYIALRPVAYRALTAVATVLSIIILWSELTFNLESSQFSMVNYLLRSMGLSYFAIEVTSIVIIAYMSLCAYSSVMKLRIFNIYSLESHHHTNERSLLFCGAYLCRL</sequence>
<accession>A0ACC1IGC5</accession>
<dbReference type="EMBL" id="JANBPG010000714">
    <property type="protein sequence ID" value="KAJ1894275.1"/>
    <property type="molecule type" value="Genomic_DNA"/>
</dbReference>
<gene>
    <name evidence="1" type="ORF">LPJ66_005282</name>
</gene>
<keyword evidence="2" id="KW-1185">Reference proteome</keyword>
<organism evidence="1 2">
    <name type="scientific">Kickxella alabastrina</name>
    <dbReference type="NCBI Taxonomy" id="61397"/>
    <lineage>
        <taxon>Eukaryota</taxon>
        <taxon>Fungi</taxon>
        <taxon>Fungi incertae sedis</taxon>
        <taxon>Zoopagomycota</taxon>
        <taxon>Kickxellomycotina</taxon>
        <taxon>Kickxellomycetes</taxon>
        <taxon>Kickxellales</taxon>
        <taxon>Kickxellaceae</taxon>
        <taxon>Kickxella</taxon>
    </lineage>
</organism>
<proteinExistence type="predicted"/>
<dbReference type="Proteomes" id="UP001150581">
    <property type="component" value="Unassembled WGS sequence"/>
</dbReference>
<protein>
    <submittedName>
        <fullName evidence="1">Uncharacterized protein</fullName>
    </submittedName>
</protein>
<name>A0ACC1IGC5_9FUNG</name>